<reference evidence="1 2" key="1">
    <citation type="journal article" date="2000" name="Virology">
        <title>Complete genomic sequence of the Amsacta moorei entomopoxvirus: analysis and comparison with other poxviruses.</title>
        <authorList>
            <person name="Bawden A.L."/>
            <person name="Glassberg K.J."/>
            <person name="Diggans J."/>
            <person name="Shaw R."/>
            <person name="Farmerie W."/>
            <person name="Moyer R.W."/>
        </authorList>
    </citation>
    <scope>NUCLEOTIDE SEQUENCE [LARGE SCALE GENOMIC DNA]</scope>
</reference>
<name>Q9EMH6_AMEPV</name>
<proteinExistence type="predicted"/>
<dbReference type="OrthoDB" id="15741at10239"/>
<protein>
    <submittedName>
        <fullName evidence="1">AMV230</fullName>
    </submittedName>
</protein>
<dbReference type="KEGG" id="vg:1494820"/>
<keyword evidence="2" id="KW-1185">Reference proteome</keyword>
<organism evidence="1 2">
    <name type="scientific">Amsacta moorei entomopoxvirus</name>
    <name type="common">AmEPV</name>
    <dbReference type="NCBI Taxonomy" id="28321"/>
    <lineage>
        <taxon>Viruses</taxon>
        <taxon>Varidnaviria</taxon>
        <taxon>Bamfordvirae</taxon>
        <taxon>Nucleocytoviricota</taxon>
        <taxon>Pokkesviricetes</taxon>
        <taxon>Chitovirales</taxon>
        <taxon>Poxviridae</taxon>
        <taxon>Entomopoxvirinae</taxon>
        <taxon>Betaentomopoxvirus</taxon>
    </lineage>
</organism>
<gene>
    <name evidence="1" type="primary">AMV230</name>
</gene>
<organismHost>
    <name type="scientific">Amsacta</name>
    <dbReference type="NCBI Taxonomy" id="340055"/>
</organismHost>
<evidence type="ECO:0000313" key="1">
    <source>
        <dbReference type="EMBL" id="AAG02936.1"/>
    </source>
</evidence>
<dbReference type="Proteomes" id="UP000000872">
    <property type="component" value="Segment"/>
</dbReference>
<dbReference type="GeneID" id="1494820"/>
<dbReference type="RefSeq" id="NP_065012.1">
    <property type="nucleotide sequence ID" value="NC_002520.1"/>
</dbReference>
<evidence type="ECO:0000313" key="2">
    <source>
        <dbReference type="Proteomes" id="UP000000872"/>
    </source>
</evidence>
<dbReference type="EMBL" id="AF250284">
    <property type="protein sequence ID" value="AAG02936.1"/>
    <property type="molecule type" value="Genomic_DNA"/>
</dbReference>
<sequence>MDNNTITKHIGYNTLQVVTEISIQLESKQINNNIRQEIVSNIKNNIINKTSGVNYILSVDYQSILNNELPLLRLNNVYTQELVVKLPVTYLYFTKNQIIKAYLTIIEGDNPHVVAYNKYIYCNIILDHNFTINMSEKLLIFKNKEYKNRDECYVKIIDIYSSEKNNKIPCKGILQDEEI</sequence>
<accession>Q9EMH6</accession>